<dbReference type="AlphaFoldDB" id="A0AAD2B5F5"/>
<dbReference type="Pfam" id="PF01381">
    <property type="entry name" value="HTH_3"/>
    <property type="match status" value="1"/>
</dbReference>
<organism evidence="2 3">
    <name type="scientific">Ralstonia wenshanensis</name>
    <dbReference type="NCBI Taxonomy" id="2842456"/>
    <lineage>
        <taxon>Bacteria</taxon>
        <taxon>Pseudomonadati</taxon>
        <taxon>Pseudomonadota</taxon>
        <taxon>Betaproteobacteria</taxon>
        <taxon>Burkholderiales</taxon>
        <taxon>Burkholderiaceae</taxon>
        <taxon>Ralstonia</taxon>
    </lineage>
</organism>
<dbReference type="InterPro" id="IPR010982">
    <property type="entry name" value="Lambda_DNA-bd_dom_sf"/>
</dbReference>
<protein>
    <recommendedName>
        <fullName evidence="1">HTH cro/C1-type domain-containing protein</fullName>
    </recommendedName>
</protein>
<dbReference type="Gene3D" id="1.10.260.40">
    <property type="entry name" value="lambda repressor-like DNA-binding domains"/>
    <property type="match status" value="1"/>
</dbReference>
<gene>
    <name evidence="2" type="ORF">LMG18091_02234</name>
</gene>
<dbReference type="PROSITE" id="PS50943">
    <property type="entry name" value="HTH_CROC1"/>
    <property type="match status" value="1"/>
</dbReference>
<proteinExistence type="predicted"/>
<dbReference type="EMBL" id="CATWAF010000003">
    <property type="protein sequence ID" value="CAJ0696155.1"/>
    <property type="molecule type" value="Genomic_DNA"/>
</dbReference>
<keyword evidence="3" id="KW-1185">Reference proteome</keyword>
<accession>A0AAD2B5F5</accession>
<evidence type="ECO:0000313" key="3">
    <source>
        <dbReference type="Proteomes" id="UP001189915"/>
    </source>
</evidence>
<dbReference type="CDD" id="cd00093">
    <property type="entry name" value="HTH_XRE"/>
    <property type="match status" value="1"/>
</dbReference>
<dbReference type="SMART" id="SM00530">
    <property type="entry name" value="HTH_XRE"/>
    <property type="match status" value="1"/>
</dbReference>
<name>A0AAD2B5F5_9RALS</name>
<sequence>MGSRTLHFGERLAEERLRLGLSQAQMAALGGVALRTYSNYETGTSEPGVKILANWHKAGADALYLVTGQHVSAFLSPEEDVLIAGIRRLDARGRAGVLALIGGLSAGATEAQPVKAGKRSQIIVGGSNNVQVGAVRKPVKRKAKRDAE</sequence>
<dbReference type="InterPro" id="IPR001387">
    <property type="entry name" value="Cro/C1-type_HTH"/>
</dbReference>
<dbReference type="SUPFAM" id="SSF47413">
    <property type="entry name" value="lambda repressor-like DNA-binding domains"/>
    <property type="match status" value="1"/>
</dbReference>
<reference evidence="2 3" key="1">
    <citation type="submission" date="2023-07" db="EMBL/GenBank/DDBJ databases">
        <authorList>
            <person name="Peeters C."/>
        </authorList>
    </citation>
    <scope>NUCLEOTIDE SEQUENCE [LARGE SCALE GENOMIC DNA]</scope>
    <source>
        <strain evidence="2 3">LMG 18091</strain>
    </source>
</reference>
<evidence type="ECO:0000313" key="2">
    <source>
        <dbReference type="EMBL" id="CAJ0696155.1"/>
    </source>
</evidence>
<feature type="domain" description="HTH cro/C1-type" evidence="1">
    <location>
        <begin position="12"/>
        <end position="52"/>
    </location>
</feature>
<evidence type="ECO:0000259" key="1">
    <source>
        <dbReference type="PROSITE" id="PS50943"/>
    </source>
</evidence>
<comment type="caution">
    <text evidence="2">The sequence shown here is derived from an EMBL/GenBank/DDBJ whole genome shotgun (WGS) entry which is preliminary data.</text>
</comment>
<dbReference type="Proteomes" id="UP001189915">
    <property type="component" value="Unassembled WGS sequence"/>
</dbReference>
<dbReference type="GO" id="GO:0003677">
    <property type="term" value="F:DNA binding"/>
    <property type="evidence" value="ECO:0007669"/>
    <property type="project" value="InterPro"/>
</dbReference>
<dbReference type="RefSeq" id="WP_316869859.1">
    <property type="nucleotide sequence ID" value="NZ_CATWAF010000003.1"/>
</dbReference>